<evidence type="ECO:0008006" key="4">
    <source>
        <dbReference type="Google" id="ProtNLM"/>
    </source>
</evidence>
<proteinExistence type="predicted"/>
<dbReference type="OrthoDB" id="2428514at2"/>
<keyword evidence="1" id="KW-0472">Membrane</keyword>
<dbReference type="KEGG" id="pll:I858_014220"/>
<dbReference type="EMBL" id="CP016540">
    <property type="protein sequence ID" value="ANU28144.1"/>
    <property type="molecule type" value="Genomic_DNA"/>
</dbReference>
<keyword evidence="1" id="KW-1133">Transmembrane helix</keyword>
<dbReference type="RefSeq" id="WP_065524518.1">
    <property type="nucleotide sequence ID" value="NZ_CP016540.2"/>
</dbReference>
<keyword evidence="3" id="KW-1185">Reference proteome</keyword>
<dbReference type="AlphaFoldDB" id="A0A1B1S4P3"/>
<gene>
    <name evidence="2" type="ORF">I858_014220</name>
</gene>
<evidence type="ECO:0000313" key="2">
    <source>
        <dbReference type="EMBL" id="ANU28144.1"/>
    </source>
</evidence>
<name>A0A1B1S4P3_9BACL</name>
<accession>A0A1B1S4P3</accession>
<sequence length="107" mass="11999">MKNIAIICLTIFVLTLGNLSAAFALQLAFFDIAIPFAILALSIVYFFKSKGGMTSRYLDMSIQGQTGIRMEQQAYVSGRSYILIGSILYFVFILGLTLVVYREYIFT</sequence>
<evidence type="ECO:0000313" key="3">
    <source>
        <dbReference type="Proteomes" id="UP000053354"/>
    </source>
</evidence>
<feature type="transmembrane region" description="Helical" evidence="1">
    <location>
        <begin position="80"/>
        <end position="101"/>
    </location>
</feature>
<protein>
    <recommendedName>
        <fullName evidence="4">DUF3899 domain-containing protein</fullName>
    </recommendedName>
</protein>
<organism evidence="2 3">
    <name type="scientific">Planococcus versutus</name>
    <dbReference type="NCBI Taxonomy" id="1302659"/>
    <lineage>
        <taxon>Bacteria</taxon>
        <taxon>Bacillati</taxon>
        <taxon>Bacillota</taxon>
        <taxon>Bacilli</taxon>
        <taxon>Bacillales</taxon>
        <taxon>Caryophanaceae</taxon>
        <taxon>Planococcus</taxon>
    </lineage>
</organism>
<keyword evidence="1" id="KW-0812">Transmembrane</keyword>
<dbReference type="Proteomes" id="UP000053354">
    <property type="component" value="Chromosome"/>
</dbReference>
<evidence type="ECO:0000256" key="1">
    <source>
        <dbReference type="SAM" id="Phobius"/>
    </source>
</evidence>
<reference evidence="2" key="1">
    <citation type="submission" date="2016-10" db="EMBL/GenBank/DDBJ databases">
        <authorList>
            <person name="See-Too W.S."/>
        </authorList>
    </citation>
    <scope>NUCLEOTIDE SEQUENCE</scope>
    <source>
        <strain evidence="2">L10.15</strain>
    </source>
</reference>
<feature type="transmembrane region" description="Helical" evidence="1">
    <location>
        <begin position="32"/>
        <end position="47"/>
    </location>
</feature>